<sequence length="243" mass="26319">MAALSQKDSRVLGALFDPESSPSGAAQINHEVEDLPGISAEDCRLLKSESAAILKPLNVSEPSPEQISIAHTAMTSLVERHPEYAPAYIDRAQIKRMSLPMAHLFTEPSSQASQSLLLDLQKGIDLASPSSPQDPVSGLQSRLLASAHTHRGLLLLRVADMRKQVLPILGVGENITKMEAQDIEGLASRDFYQGGRYGNKIAQQLSVKTNPYAKMCGAIVKEAIQKEINEAEGRVVMDLRALS</sequence>
<dbReference type="PANTHER" id="PTHR21405">
    <property type="entry name" value="CDNA SEQUENCE BC021608"/>
    <property type="match status" value="1"/>
</dbReference>
<dbReference type="OrthoDB" id="539634at2759"/>
<dbReference type="GO" id="GO:0006570">
    <property type="term" value="P:tyrosine metabolic process"/>
    <property type="evidence" value="ECO:0007669"/>
    <property type="project" value="TreeGrafter"/>
</dbReference>
<comment type="similarity">
    <text evidence="1">Belongs to the TTC36 family.</text>
</comment>
<dbReference type="EMBL" id="JAESVG020000004">
    <property type="protein sequence ID" value="KAG8628019.1"/>
    <property type="molecule type" value="Genomic_DNA"/>
</dbReference>
<evidence type="ECO:0000313" key="3">
    <source>
        <dbReference type="Proteomes" id="UP000809789"/>
    </source>
</evidence>
<protein>
    <submittedName>
        <fullName evidence="2">Uncharacterized protein</fullName>
    </submittedName>
</protein>
<evidence type="ECO:0000313" key="2">
    <source>
        <dbReference type="EMBL" id="KAG8628019.1"/>
    </source>
</evidence>
<evidence type="ECO:0000256" key="1">
    <source>
        <dbReference type="ARBA" id="ARBA00006995"/>
    </source>
</evidence>
<dbReference type="PANTHER" id="PTHR21405:SF0">
    <property type="entry name" value="TETRATRICOPEPTIDE REPEAT PROTEIN 36"/>
    <property type="match status" value="1"/>
</dbReference>
<organism evidence="2 3">
    <name type="scientific">Elsinoe batatas</name>
    <dbReference type="NCBI Taxonomy" id="2601811"/>
    <lineage>
        <taxon>Eukaryota</taxon>
        <taxon>Fungi</taxon>
        <taxon>Dikarya</taxon>
        <taxon>Ascomycota</taxon>
        <taxon>Pezizomycotina</taxon>
        <taxon>Dothideomycetes</taxon>
        <taxon>Dothideomycetidae</taxon>
        <taxon>Myriangiales</taxon>
        <taxon>Elsinoaceae</taxon>
        <taxon>Elsinoe</taxon>
    </lineage>
</organism>
<name>A0A8K0PJQ9_9PEZI</name>
<reference evidence="2" key="1">
    <citation type="submission" date="2021-07" db="EMBL/GenBank/DDBJ databases">
        <title>Elsinoe batatas strain:CRI-CJ2 Genome sequencing and assembly.</title>
        <authorList>
            <person name="Huang L."/>
        </authorList>
    </citation>
    <scope>NUCLEOTIDE SEQUENCE</scope>
    <source>
        <strain evidence="2">CRI-CJ2</strain>
    </source>
</reference>
<dbReference type="AlphaFoldDB" id="A0A8K0PJQ9"/>
<keyword evidence="3" id="KW-1185">Reference proteome</keyword>
<proteinExistence type="inferred from homology"/>
<gene>
    <name evidence="2" type="ORF">KVT40_003892</name>
</gene>
<dbReference type="InterPro" id="IPR038906">
    <property type="entry name" value="TTC36"/>
</dbReference>
<dbReference type="Proteomes" id="UP000809789">
    <property type="component" value="Unassembled WGS sequence"/>
</dbReference>
<comment type="caution">
    <text evidence="2">The sequence shown here is derived from an EMBL/GenBank/DDBJ whole genome shotgun (WGS) entry which is preliminary data.</text>
</comment>
<accession>A0A8K0PJQ9</accession>